<keyword evidence="1" id="KW-1185">Reference proteome</keyword>
<dbReference type="WBParaSite" id="PSAMB.scaffold2116size25269.g16472.t1">
    <property type="protein sequence ID" value="PSAMB.scaffold2116size25269.g16472.t1"/>
    <property type="gene ID" value="PSAMB.scaffold2116size25269.g16472"/>
</dbReference>
<reference evidence="2" key="1">
    <citation type="submission" date="2022-11" db="UniProtKB">
        <authorList>
            <consortium name="WormBaseParasite"/>
        </authorList>
    </citation>
    <scope>IDENTIFICATION</scope>
</reference>
<dbReference type="AlphaFoldDB" id="A0A914VK91"/>
<organism evidence="1 2">
    <name type="scientific">Plectus sambesii</name>
    <dbReference type="NCBI Taxonomy" id="2011161"/>
    <lineage>
        <taxon>Eukaryota</taxon>
        <taxon>Metazoa</taxon>
        <taxon>Ecdysozoa</taxon>
        <taxon>Nematoda</taxon>
        <taxon>Chromadorea</taxon>
        <taxon>Plectida</taxon>
        <taxon>Plectina</taxon>
        <taxon>Plectoidea</taxon>
        <taxon>Plectidae</taxon>
        <taxon>Plectus</taxon>
    </lineage>
</organism>
<proteinExistence type="predicted"/>
<evidence type="ECO:0000313" key="1">
    <source>
        <dbReference type="Proteomes" id="UP000887566"/>
    </source>
</evidence>
<name>A0A914VK91_9BILA</name>
<protein>
    <submittedName>
        <fullName evidence="2">Uncharacterized protein</fullName>
    </submittedName>
</protein>
<accession>A0A914VK91</accession>
<dbReference type="Proteomes" id="UP000887566">
    <property type="component" value="Unplaced"/>
</dbReference>
<sequence length="155" mass="17437">MTLVGVSAVGRGCRGPFWEWRRNFWPPAVRATEADVVAVISGRNRGLLSGFVEPEWMRSCAHDVFHALLRARRAPCCGSSRRRGFFFLIESRLNAEEGSRRRNRCFYSDRRRVVDAGYADCPATTTTTTTTMQRPVAVHESPVGQTPTAPTSYRI</sequence>
<evidence type="ECO:0000313" key="2">
    <source>
        <dbReference type="WBParaSite" id="PSAMB.scaffold2116size25269.g16472.t1"/>
    </source>
</evidence>